<dbReference type="AlphaFoldDB" id="A0AAD9GZY3"/>
<keyword evidence="2" id="KW-1185">Reference proteome</keyword>
<reference evidence="1" key="1">
    <citation type="submission" date="2023-08" db="EMBL/GenBank/DDBJ databases">
        <title>Reference Genome Resource for the Citrus Pathogen Phytophthora citrophthora.</title>
        <authorList>
            <person name="Moller H."/>
            <person name="Coetzee B."/>
            <person name="Rose L.J."/>
            <person name="Van Niekerk J.M."/>
        </authorList>
    </citation>
    <scope>NUCLEOTIDE SEQUENCE</scope>
    <source>
        <strain evidence="1">STE-U-9442</strain>
    </source>
</reference>
<evidence type="ECO:0000313" key="1">
    <source>
        <dbReference type="EMBL" id="KAK1947997.1"/>
    </source>
</evidence>
<name>A0AAD9GZY3_9STRA</name>
<organism evidence="1 2">
    <name type="scientific">Phytophthora citrophthora</name>
    <dbReference type="NCBI Taxonomy" id="4793"/>
    <lineage>
        <taxon>Eukaryota</taxon>
        <taxon>Sar</taxon>
        <taxon>Stramenopiles</taxon>
        <taxon>Oomycota</taxon>
        <taxon>Peronosporomycetes</taxon>
        <taxon>Peronosporales</taxon>
        <taxon>Peronosporaceae</taxon>
        <taxon>Phytophthora</taxon>
    </lineage>
</organism>
<gene>
    <name evidence="1" type="ORF">P3T76_000287</name>
</gene>
<comment type="caution">
    <text evidence="1">The sequence shown here is derived from an EMBL/GenBank/DDBJ whole genome shotgun (WGS) entry which is preliminary data.</text>
</comment>
<sequence length="213" mass="23501">MELVVAGIRRQLEGEWTLLGPTAASMTLDWGSDERLRLPRMEDSLFGVSVSFPLIDTDEEQHEQEAIEGLPSSDKAVIAPLQLNLDDAFENSPPVDTSQFVSAQASQETNIETVAACRISDDANRRDACVSAVEIRANALQAESTMTQRQTDNVDNVLLEQSKDANTQLDSSLDSVTQILATRSRADILLELEWARQALRDRRKVSMLAALLC</sequence>
<dbReference type="EMBL" id="JASMQC010000001">
    <property type="protein sequence ID" value="KAK1947997.1"/>
    <property type="molecule type" value="Genomic_DNA"/>
</dbReference>
<accession>A0AAD9GZY3</accession>
<protein>
    <submittedName>
        <fullName evidence="1">Uncharacterized protein</fullName>
    </submittedName>
</protein>
<dbReference type="Proteomes" id="UP001259832">
    <property type="component" value="Unassembled WGS sequence"/>
</dbReference>
<proteinExistence type="predicted"/>
<evidence type="ECO:0000313" key="2">
    <source>
        <dbReference type="Proteomes" id="UP001259832"/>
    </source>
</evidence>